<dbReference type="OrthoDB" id="124789at2759"/>
<sequence length="270" mass="32241">MSKISLNEKFQNFAEFDEEFKTYCDNKFEIFTNAASRFIKDEPSQYEYVEYKFLHWRNPGVIQSYHAFNCPAEIRITQLYLHHHSQRKLTEQEGQEAYDIHCNIKTRLEPKKEIDRLQNLINDRIKLDNQDNFIFGENMEESIIYMIFYQSQKMKDTYNKYSEIVYIDGTYSLNRNNYPVYMFIIRDSNGNSQIVAFAIIAYDRLQCISTIFECFVKKNDISSTKAIMIDKDLTEWQFLKQHFQSAAIYLCKDLVHILMLNPLSRIASRC</sequence>
<dbReference type="EMBL" id="CAJNOC010003566">
    <property type="protein sequence ID" value="CAF0988460.1"/>
    <property type="molecule type" value="Genomic_DNA"/>
</dbReference>
<reference evidence="2" key="1">
    <citation type="submission" date="2021-02" db="EMBL/GenBank/DDBJ databases">
        <authorList>
            <person name="Nowell W R."/>
        </authorList>
    </citation>
    <scope>NUCLEOTIDE SEQUENCE</scope>
    <source>
        <strain evidence="2">Ploen Becks lab</strain>
    </source>
</reference>
<dbReference type="Pfam" id="PF21056">
    <property type="entry name" value="ZSWIM1-3_RNaseH-like"/>
    <property type="match status" value="1"/>
</dbReference>
<proteinExistence type="predicted"/>
<dbReference type="PANTHER" id="PTHR31569:SF4">
    <property type="entry name" value="SWIM-TYPE DOMAIN-CONTAINING PROTEIN"/>
    <property type="match status" value="1"/>
</dbReference>
<evidence type="ECO:0000259" key="1">
    <source>
        <dbReference type="Pfam" id="PF21056"/>
    </source>
</evidence>
<organism evidence="2 3">
    <name type="scientific">Brachionus calyciflorus</name>
    <dbReference type="NCBI Taxonomy" id="104777"/>
    <lineage>
        <taxon>Eukaryota</taxon>
        <taxon>Metazoa</taxon>
        <taxon>Spiralia</taxon>
        <taxon>Gnathifera</taxon>
        <taxon>Rotifera</taxon>
        <taxon>Eurotatoria</taxon>
        <taxon>Monogononta</taxon>
        <taxon>Pseudotrocha</taxon>
        <taxon>Ploima</taxon>
        <taxon>Brachionidae</taxon>
        <taxon>Brachionus</taxon>
    </lineage>
</organism>
<dbReference type="PANTHER" id="PTHR31569">
    <property type="entry name" value="SWIM-TYPE DOMAIN-CONTAINING PROTEIN"/>
    <property type="match status" value="1"/>
</dbReference>
<evidence type="ECO:0000313" key="2">
    <source>
        <dbReference type="EMBL" id="CAF0988460.1"/>
    </source>
</evidence>
<name>A0A814FPM8_9BILA</name>
<comment type="caution">
    <text evidence="2">The sequence shown here is derived from an EMBL/GenBank/DDBJ whole genome shotgun (WGS) entry which is preliminary data.</text>
</comment>
<dbReference type="InterPro" id="IPR048324">
    <property type="entry name" value="ZSWIM1-3_RNaseH-like"/>
</dbReference>
<protein>
    <recommendedName>
        <fullName evidence="1">ZSWIM1/3 RNaseH-like domain-containing protein</fullName>
    </recommendedName>
</protein>
<keyword evidence="3" id="KW-1185">Reference proteome</keyword>
<evidence type="ECO:0000313" key="3">
    <source>
        <dbReference type="Proteomes" id="UP000663879"/>
    </source>
</evidence>
<dbReference type="Proteomes" id="UP000663879">
    <property type="component" value="Unassembled WGS sequence"/>
</dbReference>
<dbReference type="AlphaFoldDB" id="A0A814FPM8"/>
<feature type="domain" description="ZSWIM1/3 RNaseH-like" evidence="1">
    <location>
        <begin position="140"/>
        <end position="248"/>
    </location>
</feature>
<gene>
    <name evidence="2" type="ORF">OXX778_LOCUS15790</name>
</gene>
<accession>A0A814FPM8</accession>
<dbReference type="InterPro" id="IPR052579">
    <property type="entry name" value="Zinc_finger_SWIM"/>
</dbReference>